<sequence length="153" mass="16314">MKVNHILVVCVGNICRSPVGERLLAKSLAESGAATVVTSAGIGALVGHAADETATEVAAEHGLSLDGHSARQFTRELGQQADLILVMEPGHRHEIARRAPDLSGRVMLFDHWVGGKGIPDPYRHPRAFHETVYDLIAKAADGWASKLVPGKGR</sequence>
<dbReference type="PANTHER" id="PTHR11717:SF31">
    <property type="entry name" value="LOW MOLECULAR WEIGHT PROTEIN-TYROSINE-PHOSPHATASE ETP-RELATED"/>
    <property type="match status" value="1"/>
</dbReference>
<dbReference type="Pfam" id="PF01451">
    <property type="entry name" value="LMWPc"/>
    <property type="match status" value="1"/>
</dbReference>
<dbReference type="RefSeq" id="WP_107752528.1">
    <property type="nucleotide sequence ID" value="NZ_QBKF01000007.1"/>
</dbReference>
<evidence type="ECO:0000256" key="2">
    <source>
        <dbReference type="ARBA" id="ARBA00013064"/>
    </source>
</evidence>
<dbReference type="SUPFAM" id="SSF52788">
    <property type="entry name" value="Phosphotyrosine protein phosphatases I"/>
    <property type="match status" value="1"/>
</dbReference>
<organism evidence="8 9">
    <name type="scientific">Pararhodobacter aggregans</name>
    <dbReference type="NCBI Taxonomy" id="404875"/>
    <lineage>
        <taxon>Bacteria</taxon>
        <taxon>Pseudomonadati</taxon>
        <taxon>Pseudomonadota</taxon>
        <taxon>Alphaproteobacteria</taxon>
        <taxon>Rhodobacterales</taxon>
        <taxon>Paracoccaceae</taxon>
        <taxon>Pararhodobacter</taxon>
    </lineage>
</organism>
<proteinExistence type="inferred from homology"/>
<evidence type="ECO:0000256" key="4">
    <source>
        <dbReference type="ARBA" id="ARBA00022912"/>
    </source>
</evidence>
<feature type="active site" evidence="6">
    <location>
        <position position="16"/>
    </location>
</feature>
<comment type="catalytic activity">
    <reaction evidence="5">
        <text>O-phospho-L-tyrosyl-[protein] + H2O = L-tyrosyl-[protein] + phosphate</text>
        <dbReference type="Rhea" id="RHEA:10684"/>
        <dbReference type="Rhea" id="RHEA-COMP:10136"/>
        <dbReference type="Rhea" id="RHEA-COMP:20101"/>
        <dbReference type="ChEBI" id="CHEBI:15377"/>
        <dbReference type="ChEBI" id="CHEBI:43474"/>
        <dbReference type="ChEBI" id="CHEBI:46858"/>
        <dbReference type="ChEBI" id="CHEBI:61978"/>
        <dbReference type="EC" id="3.1.3.48"/>
    </reaction>
</comment>
<evidence type="ECO:0000313" key="9">
    <source>
        <dbReference type="Proteomes" id="UP000244810"/>
    </source>
</evidence>
<comment type="caution">
    <text evidence="8">The sequence shown here is derived from an EMBL/GenBank/DDBJ whole genome shotgun (WGS) entry which is preliminary data.</text>
</comment>
<evidence type="ECO:0000256" key="5">
    <source>
        <dbReference type="ARBA" id="ARBA00051722"/>
    </source>
</evidence>
<dbReference type="CDD" id="cd16343">
    <property type="entry name" value="LMWPTP"/>
    <property type="match status" value="1"/>
</dbReference>
<dbReference type="InterPro" id="IPR017867">
    <property type="entry name" value="Tyr_phospatase_low_mol_wt"/>
</dbReference>
<dbReference type="Gene3D" id="3.40.50.2300">
    <property type="match status" value="1"/>
</dbReference>
<dbReference type="InterPro" id="IPR050438">
    <property type="entry name" value="LMW_PTPase"/>
</dbReference>
<reference evidence="8 9" key="1">
    <citation type="journal article" date="2011" name="Syst. Appl. Microbiol.">
        <title>Defluviimonas denitrificans gen. nov., sp. nov., and Pararhodobacter aggregans gen. nov., sp. nov., non-phototrophic Rhodobacteraceae from the biofilter of a marine aquaculture.</title>
        <authorList>
            <person name="Foesel B.U."/>
            <person name="Drake H.L."/>
            <person name="Schramm A."/>
        </authorList>
    </citation>
    <scope>NUCLEOTIDE SEQUENCE [LARGE SCALE GENOMIC DNA]</scope>
    <source>
        <strain evidence="8 9">D1-19</strain>
    </source>
</reference>
<dbReference type="EMBL" id="QDDR01000007">
    <property type="protein sequence ID" value="PVE46956.1"/>
    <property type="molecule type" value="Genomic_DNA"/>
</dbReference>
<comment type="similarity">
    <text evidence="1">Belongs to the low molecular weight phosphotyrosine protein phosphatase family.</text>
</comment>
<feature type="domain" description="Phosphotyrosine protein phosphatase I" evidence="7">
    <location>
        <begin position="4"/>
        <end position="146"/>
    </location>
</feature>
<dbReference type="SMART" id="SM00226">
    <property type="entry name" value="LMWPc"/>
    <property type="match status" value="1"/>
</dbReference>
<dbReference type="PANTHER" id="PTHR11717">
    <property type="entry name" value="LOW MOLECULAR WEIGHT PROTEIN TYROSINE PHOSPHATASE"/>
    <property type="match status" value="1"/>
</dbReference>
<dbReference type="OrthoDB" id="9784339at2"/>
<dbReference type="GO" id="GO:0004725">
    <property type="term" value="F:protein tyrosine phosphatase activity"/>
    <property type="evidence" value="ECO:0007669"/>
    <property type="project" value="UniProtKB-EC"/>
</dbReference>
<feature type="active site" description="Nucleophile" evidence="6">
    <location>
        <position position="10"/>
    </location>
</feature>
<keyword evidence="4" id="KW-0904">Protein phosphatase</keyword>
<protein>
    <recommendedName>
        <fullName evidence="2">protein-tyrosine-phosphatase</fullName>
        <ecNumber evidence="2">3.1.3.48</ecNumber>
    </recommendedName>
</protein>
<accession>A0A2T7UQM1</accession>
<keyword evidence="3" id="KW-0378">Hydrolase</keyword>
<dbReference type="AlphaFoldDB" id="A0A2T7UQM1"/>
<evidence type="ECO:0000256" key="6">
    <source>
        <dbReference type="PIRSR" id="PIRSR617867-1"/>
    </source>
</evidence>
<evidence type="ECO:0000259" key="7">
    <source>
        <dbReference type="SMART" id="SM00226"/>
    </source>
</evidence>
<evidence type="ECO:0000256" key="1">
    <source>
        <dbReference type="ARBA" id="ARBA00011063"/>
    </source>
</evidence>
<dbReference type="InterPro" id="IPR023485">
    <property type="entry name" value="Ptyr_pPase"/>
</dbReference>
<gene>
    <name evidence="8" type="ORF">DDE23_14890</name>
</gene>
<evidence type="ECO:0000256" key="3">
    <source>
        <dbReference type="ARBA" id="ARBA00022801"/>
    </source>
</evidence>
<feature type="active site" description="Proton donor" evidence="6">
    <location>
        <position position="120"/>
    </location>
</feature>
<keyword evidence="9" id="KW-1185">Reference proteome</keyword>
<evidence type="ECO:0000313" key="8">
    <source>
        <dbReference type="EMBL" id="PVE46956.1"/>
    </source>
</evidence>
<dbReference type="InterPro" id="IPR036196">
    <property type="entry name" value="Ptyr_pPase_sf"/>
</dbReference>
<dbReference type="EC" id="3.1.3.48" evidence="2"/>
<name>A0A2T7UQM1_9RHOB</name>
<dbReference type="PRINTS" id="PR00719">
    <property type="entry name" value="LMWPTPASE"/>
</dbReference>
<dbReference type="Proteomes" id="UP000244810">
    <property type="component" value="Unassembled WGS sequence"/>
</dbReference>